<dbReference type="InterPro" id="IPR000626">
    <property type="entry name" value="Ubiquitin-like_dom"/>
</dbReference>
<dbReference type="Pfam" id="PF00240">
    <property type="entry name" value="ubiquitin"/>
    <property type="match status" value="1"/>
</dbReference>
<dbReference type="RefSeq" id="XP_021868173.1">
    <property type="nucleotide sequence ID" value="XM_022017022.1"/>
</dbReference>
<dbReference type="InterPro" id="IPR029071">
    <property type="entry name" value="Ubiquitin-like_domsf"/>
</dbReference>
<dbReference type="SMART" id="SM00213">
    <property type="entry name" value="UBQ"/>
    <property type="match status" value="1"/>
</dbReference>
<sequence length="104" mass="11736">MRICVKTMKGYSIQLLVNPGDTVEQIKAMIFFMGELPACTQRLVCFGRQMQDYFTLSHYGFDQDGIVVIHSARWLCRSLYSMSGPVKGNVLLYACGRGTSRMTP</sequence>
<keyword evidence="3" id="KW-1185">Reference proteome</keyword>
<proteinExistence type="predicted"/>
<evidence type="ECO:0000313" key="2">
    <source>
        <dbReference type="EMBL" id="ORX33885.1"/>
    </source>
</evidence>
<reference evidence="2 3" key="1">
    <citation type="submission" date="2017-03" db="EMBL/GenBank/DDBJ databases">
        <title>Widespread Adenine N6-methylation of Active Genes in Fungi.</title>
        <authorList>
            <consortium name="DOE Joint Genome Institute"/>
            <person name="Mondo S.J."/>
            <person name="Dannebaum R.O."/>
            <person name="Kuo R.C."/>
            <person name="Louie K.B."/>
            <person name="Bewick A.J."/>
            <person name="Labutti K."/>
            <person name="Haridas S."/>
            <person name="Kuo A."/>
            <person name="Salamov A."/>
            <person name="Ahrendt S.R."/>
            <person name="Lau R."/>
            <person name="Bowen B.P."/>
            <person name="Lipzen A."/>
            <person name="Sullivan W."/>
            <person name="Andreopoulos W.B."/>
            <person name="Clum A."/>
            <person name="Lindquist E."/>
            <person name="Daum C."/>
            <person name="Northen T.R."/>
            <person name="Ramamoorthy G."/>
            <person name="Schmitz R.J."/>
            <person name="Gryganskyi A."/>
            <person name="Culley D."/>
            <person name="Magnuson J."/>
            <person name="James T.Y."/>
            <person name="O'Malley M.A."/>
            <person name="Stajich J.E."/>
            <person name="Spatafora J.W."/>
            <person name="Visel A."/>
            <person name="Grigoriev I.V."/>
        </authorList>
    </citation>
    <scope>NUCLEOTIDE SEQUENCE [LARGE SCALE GENOMIC DNA]</scope>
    <source>
        <strain evidence="2 3">NRRL Y-17943</strain>
    </source>
</reference>
<dbReference type="Proteomes" id="UP000193218">
    <property type="component" value="Unassembled WGS sequence"/>
</dbReference>
<dbReference type="AlphaFoldDB" id="A0A1Y1U9X7"/>
<dbReference type="GeneID" id="33558831"/>
<evidence type="ECO:0000259" key="1">
    <source>
        <dbReference type="PROSITE" id="PS50053"/>
    </source>
</evidence>
<accession>A0A1Y1U9X7</accession>
<organism evidence="2 3">
    <name type="scientific">Kockovaella imperatae</name>
    <dbReference type="NCBI Taxonomy" id="4999"/>
    <lineage>
        <taxon>Eukaryota</taxon>
        <taxon>Fungi</taxon>
        <taxon>Dikarya</taxon>
        <taxon>Basidiomycota</taxon>
        <taxon>Agaricomycotina</taxon>
        <taxon>Tremellomycetes</taxon>
        <taxon>Tremellales</taxon>
        <taxon>Cuniculitremaceae</taxon>
        <taxon>Kockovaella</taxon>
    </lineage>
</organism>
<name>A0A1Y1U9X7_9TREE</name>
<dbReference type="STRING" id="4999.A0A1Y1U9X7"/>
<dbReference type="CDD" id="cd17039">
    <property type="entry name" value="Ubl_ubiquitin_like"/>
    <property type="match status" value="1"/>
</dbReference>
<dbReference type="Gene3D" id="3.10.20.90">
    <property type="entry name" value="Phosphatidylinositol 3-kinase Catalytic Subunit, Chain A, domain 1"/>
    <property type="match status" value="1"/>
</dbReference>
<feature type="domain" description="Ubiquitin-like" evidence="1">
    <location>
        <begin position="1"/>
        <end position="69"/>
    </location>
</feature>
<comment type="caution">
    <text evidence="2">The sequence shown here is derived from an EMBL/GenBank/DDBJ whole genome shotgun (WGS) entry which is preliminary data.</text>
</comment>
<protein>
    <recommendedName>
        <fullName evidence="1">Ubiquitin-like domain-containing protein</fullName>
    </recommendedName>
</protein>
<evidence type="ECO:0000313" key="3">
    <source>
        <dbReference type="Proteomes" id="UP000193218"/>
    </source>
</evidence>
<dbReference type="PROSITE" id="PS50053">
    <property type="entry name" value="UBIQUITIN_2"/>
    <property type="match status" value="1"/>
</dbReference>
<dbReference type="InParanoid" id="A0A1Y1U9X7"/>
<dbReference type="OrthoDB" id="417450at2759"/>
<dbReference type="EMBL" id="NBSH01000016">
    <property type="protein sequence ID" value="ORX33885.1"/>
    <property type="molecule type" value="Genomic_DNA"/>
</dbReference>
<dbReference type="SUPFAM" id="SSF54236">
    <property type="entry name" value="Ubiquitin-like"/>
    <property type="match status" value="1"/>
</dbReference>
<gene>
    <name evidence="2" type="ORF">BD324DRAFT_637599</name>
</gene>
<feature type="non-terminal residue" evidence="2">
    <location>
        <position position="104"/>
    </location>
</feature>